<dbReference type="Gene3D" id="2.60.120.650">
    <property type="entry name" value="Cupin"/>
    <property type="match status" value="1"/>
</dbReference>
<evidence type="ECO:0000313" key="3">
    <source>
        <dbReference type="Proteomes" id="UP001143981"/>
    </source>
</evidence>
<dbReference type="InterPro" id="IPR041667">
    <property type="entry name" value="Cupin_8"/>
</dbReference>
<organism evidence="2 3">
    <name type="scientific">Coemansia biformis</name>
    <dbReference type="NCBI Taxonomy" id="1286918"/>
    <lineage>
        <taxon>Eukaryota</taxon>
        <taxon>Fungi</taxon>
        <taxon>Fungi incertae sedis</taxon>
        <taxon>Zoopagomycota</taxon>
        <taxon>Kickxellomycotina</taxon>
        <taxon>Kickxellomycetes</taxon>
        <taxon>Kickxellales</taxon>
        <taxon>Kickxellaceae</taxon>
        <taxon>Coemansia</taxon>
    </lineage>
</organism>
<evidence type="ECO:0000259" key="1">
    <source>
        <dbReference type="PROSITE" id="PS51184"/>
    </source>
</evidence>
<evidence type="ECO:0000313" key="2">
    <source>
        <dbReference type="EMBL" id="KAJ1718045.1"/>
    </source>
</evidence>
<gene>
    <name evidence="2" type="ORF">LPJ61_006914</name>
</gene>
<dbReference type="OrthoDB" id="47172at2759"/>
<dbReference type="PANTHER" id="PTHR12461:SF105">
    <property type="entry name" value="HYPOXIA-INDUCIBLE FACTOR 1-ALPHA INHIBITOR"/>
    <property type="match status" value="1"/>
</dbReference>
<sequence>LIKDLAVATPFIVEDAISFWPALGARGWSDLEYLRETVGHHRLVPVELGSAYTDSGWTQSLMPFGQFLDDIACLPKRDGQRGYLAQHDLLAQAPKFGRDFALPDYVLVDTGRRAAARGRTTDTDGVAFNVWLGPRGTVSPLHRDPYDNLFAQVAGHKYFKLYSPGETMNLYPHPPDSLLANTSQVDAEAPDADLHPRAAGAHHLECIVWPGDLLYIP</sequence>
<dbReference type="AlphaFoldDB" id="A0A9W8CLG9"/>
<dbReference type="PANTHER" id="PTHR12461">
    <property type="entry name" value="HYPOXIA-INDUCIBLE FACTOR 1 ALPHA INHIBITOR-RELATED"/>
    <property type="match status" value="1"/>
</dbReference>
<dbReference type="InterPro" id="IPR003347">
    <property type="entry name" value="JmjC_dom"/>
</dbReference>
<feature type="non-terminal residue" evidence="2">
    <location>
        <position position="217"/>
    </location>
</feature>
<dbReference type="EMBL" id="JANBOI010003982">
    <property type="protein sequence ID" value="KAJ1718045.1"/>
    <property type="molecule type" value="Genomic_DNA"/>
</dbReference>
<protein>
    <recommendedName>
        <fullName evidence="1">JmjC domain-containing protein</fullName>
    </recommendedName>
</protein>
<reference evidence="2" key="1">
    <citation type="submission" date="2022-07" db="EMBL/GenBank/DDBJ databases">
        <title>Phylogenomic reconstructions and comparative analyses of Kickxellomycotina fungi.</title>
        <authorList>
            <person name="Reynolds N.K."/>
            <person name="Stajich J.E."/>
            <person name="Barry K."/>
            <person name="Grigoriev I.V."/>
            <person name="Crous P."/>
            <person name="Smith M.E."/>
        </authorList>
    </citation>
    <scope>NUCLEOTIDE SEQUENCE</scope>
    <source>
        <strain evidence="2">BCRC 34381</strain>
    </source>
</reference>
<dbReference type="Proteomes" id="UP001143981">
    <property type="component" value="Unassembled WGS sequence"/>
</dbReference>
<keyword evidence="3" id="KW-1185">Reference proteome</keyword>
<feature type="non-terminal residue" evidence="2">
    <location>
        <position position="1"/>
    </location>
</feature>
<feature type="domain" description="JmjC" evidence="1">
    <location>
        <begin position="82"/>
        <end position="217"/>
    </location>
</feature>
<comment type="caution">
    <text evidence="2">The sequence shown here is derived from an EMBL/GenBank/DDBJ whole genome shotgun (WGS) entry which is preliminary data.</text>
</comment>
<name>A0A9W8CLG9_9FUNG</name>
<proteinExistence type="predicted"/>
<dbReference type="PROSITE" id="PS51184">
    <property type="entry name" value="JMJC"/>
    <property type="match status" value="1"/>
</dbReference>
<dbReference type="SUPFAM" id="SSF51197">
    <property type="entry name" value="Clavaminate synthase-like"/>
    <property type="match status" value="1"/>
</dbReference>
<accession>A0A9W8CLG9</accession>
<dbReference type="Pfam" id="PF13621">
    <property type="entry name" value="Cupin_8"/>
    <property type="match status" value="1"/>
</dbReference>